<proteinExistence type="inferred from homology"/>
<keyword evidence="1 3" id="KW-0413">Isomerase</keyword>
<evidence type="ECO:0000313" key="3">
    <source>
        <dbReference type="EMBL" id="NIY71042.1"/>
    </source>
</evidence>
<dbReference type="PANTHER" id="PTHR42943:SF2">
    <property type="entry name" value="GLUTATHIONE S-TRANSFERASE KAPPA 1"/>
    <property type="match status" value="1"/>
</dbReference>
<dbReference type="InterPro" id="IPR051924">
    <property type="entry name" value="GST_Kappa/NadH"/>
</dbReference>
<comment type="caution">
    <text evidence="3">The sequence shown here is derived from an EMBL/GenBank/DDBJ whole genome shotgun (WGS) entry which is preliminary data.</text>
</comment>
<evidence type="ECO:0000259" key="2">
    <source>
        <dbReference type="Pfam" id="PF01323"/>
    </source>
</evidence>
<dbReference type="InterPro" id="IPR036249">
    <property type="entry name" value="Thioredoxin-like_sf"/>
</dbReference>
<dbReference type="GO" id="GO:0016853">
    <property type="term" value="F:isomerase activity"/>
    <property type="evidence" value="ECO:0007669"/>
    <property type="project" value="UniProtKB-KW"/>
</dbReference>
<dbReference type="Gene3D" id="3.40.30.10">
    <property type="entry name" value="Glutaredoxin"/>
    <property type="match status" value="1"/>
</dbReference>
<dbReference type="InterPro" id="IPR001853">
    <property type="entry name" value="DSBA-like_thioredoxin_dom"/>
</dbReference>
<keyword evidence="4" id="KW-1185">Reference proteome</keyword>
<dbReference type="SUPFAM" id="SSF52833">
    <property type="entry name" value="Thioredoxin-like"/>
    <property type="match status" value="1"/>
</dbReference>
<dbReference type="PIRSF" id="PIRSF006386">
    <property type="entry name" value="HCCAis_GSTk"/>
    <property type="match status" value="1"/>
</dbReference>
<dbReference type="EC" id="5.99.1.4" evidence="1"/>
<comment type="catalytic activity">
    <reaction evidence="1">
        <text>2-hydroxychromene-2-carboxylate = (3E)-4-(2-hydroxyphenyl)-2-oxobut-3-enoate</text>
        <dbReference type="Rhea" id="RHEA:27401"/>
        <dbReference type="ChEBI" id="CHEBI:59350"/>
        <dbReference type="ChEBI" id="CHEBI:59353"/>
        <dbReference type="EC" id="5.99.1.4"/>
    </reaction>
</comment>
<dbReference type="Pfam" id="PF01323">
    <property type="entry name" value="DSBA"/>
    <property type="match status" value="1"/>
</dbReference>
<evidence type="ECO:0000256" key="1">
    <source>
        <dbReference type="PIRNR" id="PIRNR006386"/>
    </source>
</evidence>
<organism evidence="3 4">
    <name type="scientific">Marivivens donghaensis</name>
    <dbReference type="NCBI Taxonomy" id="1699413"/>
    <lineage>
        <taxon>Bacteria</taxon>
        <taxon>Pseudomonadati</taxon>
        <taxon>Pseudomonadota</taxon>
        <taxon>Alphaproteobacteria</taxon>
        <taxon>Rhodobacterales</taxon>
        <taxon>Paracoccaceae</taxon>
        <taxon>Marivivens group</taxon>
        <taxon>Marivivens</taxon>
    </lineage>
</organism>
<dbReference type="PANTHER" id="PTHR42943">
    <property type="entry name" value="GLUTATHIONE S-TRANSFERASE KAPPA"/>
    <property type="match status" value="1"/>
</dbReference>
<dbReference type="CDD" id="cd03022">
    <property type="entry name" value="DsbA_HCCA_Iso"/>
    <property type="match status" value="1"/>
</dbReference>
<dbReference type="InterPro" id="IPR014440">
    <property type="entry name" value="HCCAis_GSTk"/>
</dbReference>
<evidence type="ECO:0000313" key="4">
    <source>
        <dbReference type="Proteomes" id="UP000709466"/>
    </source>
</evidence>
<dbReference type="RefSeq" id="WP_167635932.1">
    <property type="nucleotide sequence ID" value="NZ_JAATOP010000001.1"/>
</dbReference>
<reference evidence="3 4" key="1">
    <citation type="submission" date="2020-03" db="EMBL/GenBank/DDBJ databases">
        <title>Bacterial isolates of synthetic phycosphere.</title>
        <authorList>
            <person name="Fu H."/>
            <person name="Moran M.A."/>
        </authorList>
    </citation>
    <scope>NUCLEOTIDE SEQUENCE [LARGE SCALE GENOMIC DNA]</scope>
    <source>
        <strain evidence="3 4">HF1</strain>
    </source>
</reference>
<protein>
    <recommendedName>
        <fullName evidence="1">2-hydroxychromene-2-carboxylate isomerase</fullName>
        <ecNumber evidence="1">5.99.1.4</ecNumber>
    </recommendedName>
</protein>
<comment type="similarity">
    <text evidence="1">Belongs to the GST superfamily. NadH family.</text>
</comment>
<feature type="domain" description="DSBA-like thioredoxin" evidence="2">
    <location>
        <begin position="4"/>
        <end position="195"/>
    </location>
</feature>
<sequence length="199" mass="21666">MPHIDYFFATMSPFTYLAGTRLEEIAAKHGATITYKPMDIGQVFMRTGGTLPKDRHPTRLEYRDQELRRQAKKAGLPLNLRPAHFPVNGAPAAYALIAAQNAGGGDLGKLVHAYTGAVWAEDANLADDAVIRACLEKAGFDPALADSGLLSGAAAYEENTEEAVRRGVFGAPFYITETDERFWGQDRLDDLDAHLSGNL</sequence>
<dbReference type="InterPro" id="IPR044087">
    <property type="entry name" value="NahD-like"/>
</dbReference>
<gene>
    <name evidence="3" type="ORF">HCZ30_01175</name>
</gene>
<dbReference type="EMBL" id="JAATOP010000001">
    <property type="protein sequence ID" value="NIY71042.1"/>
    <property type="molecule type" value="Genomic_DNA"/>
</dbReference>
<name>A0ABX0VV15_9RHOB</name>
<accession>A0ABX0VV15</accession>
<dbReference type="Proteomes" id="UP000709466">
    <property type="component" value="Unassembled WGS sequence"/>
</dbReference>